<dbReference type="EnsemblMetazoa" id="LLOJ002073-RA">
    <property type="protein sequence ID" value="LLOJ002073-PA"/>
    <property type="gene ID" value="LLOJ002073"/>
</dbReference>
<evidence type="ECO:0000256" key="4">
    <source>
        <dbReference type="ARBA" id="ARBA00022598"/>
    </source>
</evidence>
<dbReference type="EC" id="6.1.1.9" evidence="2"/>
<keyword evidence="7" id="KW-0648">Protein biosynthesis</keyword>
<keyword evidence="3" id="KW-0963">Cytoplasm</keyword>
<accession>A0A1B0CCK5</accession>
<evidence type="ECO:0000313" key="11">
    <source>
        <dbReference type="EnsemblMetazoa" id="LLOJ002073-PA"/>
    </source>
</evidence>
<reference evidence="11" key="1">
    <citation type="submission" date="2020-05" db="UniProtKB">
        <authorList>
            <consortium name="EnsemblMetazoa"/>
        </authorList>
    </citation>
    <scope>IDENTIFICATION</scope>
    <source>
        <strain evidence="11">Jacobina</strain>
    </source>
</reference>
<dbReference type="InterPro" id="IPR009008">
    <property type="entry name" value="Val/Leu/Ile-tRNA-synth_edit"/>
</dbReference>
<dbReference type="EMBL" id="AJWK01006868">
    <property type="status" value="NOT_ANNOTATED_CDS"/>
    <property type="molecule type" value="Genomic_DNA"/>
</dbReference>
<name>A0A1B0CCK5_LUTLO</name>
<dbReference type="SUPFAM" id="SSF52374">
    <property type="entry name" value="Nucleotidylyl transferase"/>
    <property type="match status" value="1"/>
</dbReference>
<dbReference type="VEuPathDB" id="VectorBase:LLONM1_005366"/>
<comment type="similarity">
    <text evidence="1">Belongs to the class-I aminoacyl-tRNA synthetase family.</text>
</comment>
<keyword evidence="8" id="KW-0030">Aminoacyl-tRNA synthetase</keyword>
<dbReference type="GO" id="GO:0002161">
    <property type="term" value="F:aminoacyl-tRNA deacylase activity"/>
    <property type="evidence" value="ECO:0007669"/>
    <property type="project" value="InterPro"/>
</dbReference>
<protein>
    <recommendedName>
        <fullName evidence="2">valine--tRNA ligase</fullName>
        <ecNumber evidence="2">6.1.1.9</ecNumber>
    </recommendedName>
    <alternativeName>
        <fullName evidence="9">Valyl-tRNA synthetase</fullName>
    </alternativeName>
</protein>
<dbReference type="InterPro" id="IPR002300">
    <property type="entry name" value="aa-tRNA-synth_Ia"/>
</dbReference>
<dbReference type="GO" id="GO:0005829">
    <property type="term" value="C:cytosol"/>
    <property type="evidence" value="ECO:0007669"/>
    <property type="project" value="TreeGrafter"/>
</dbReference>
<dbReference type="Pfam" id="PF00133">
    <property type="entry name" value="tRNA-synt_1"/>
    <property type="match status" value="1"/>
</dbReference>
<evidence type="ECO:0000259" key="10">
    <source>
        <dbReference type="Pfam" id="PF00133"/>
    </source>
</evidence>
<dbReference type="AlphaFoldDB" id="A0A1B0CCK5"/>
<evidence type="ECO:0000256" key="5">
    <source>
        <dbReference type="ARBA" id="ARBA00022741"/>
    </source>
</evidence>
<organism evidence="11 12">
    <name type="scientific">Lutzomyia longipalpis</name>
    <name type="common">Sand fly</name>
    <dbReference type="NCBI Taxonomy" id="7200"/>
    <lineage>
        <taxon>Eukaryota</taxon>
        <taxon>Metazoa</taxon>
        <taxon>Ecdysozoa</taxon>
        <taxon>Arthropoda</taxon>
        <taxon>Hexapoda</taxon>
        <taxon>Insecta</taxon>
        <taxon>Pterygota</taxon>
        <taxon>Neoptera</taxon>
        <taxon>Endopterygota</taxon>
        <taxon>Diptera</taxon>
        <taxon>Nematocera</taxon>
        <taxon>Psychodoidea</taxon>
        <taxon>Psychodidae</taxon>
        <taxon>Lutzomyia</taxon>
        <taxon>Lutzomyia</taxon>
    </lineage>
</organism>
<dbReference type="Gene3D" id="3.40.50.620">
    <property type="entry name" value="HUPs"/>
    <property type="match status" value="2"/>
</dbReference>
<dbReference type="PANTHER" id="PTHR11946:SF109">
    <property type="entry name" value="VALINE--TRNA LIGASE"/>
    <property type="match status" value="1"/>
</dbReference>
<dbReference type="GO" id="GO:0006438">
    <property type="term" value="P:valyl-tRNA aminoacylation"/>
    <property type="evidence" value="ECO:0007669"/>
    <property type="project" value="InterPro"/>
</dbReference>
<evidence type="ECO:0000313" key="12">
    <source>
        <dbReference type="Proteomes" id="UP000092461"/>
    </source>
</evidence>
<dbReference type="VEuPathDB" id="VectorBase:LLOJ002073"/>
<evidence type="ECO:0000256" key="1">
    <source>
        <dbReference type="ARBA" id="ARBA00005594"/>
    </source>
</evidence>
<proteinExistence type="inferred from homology"/>
<dbReference type="FunFam" id="3.40.50.620:FF:000078">
    <property type="entry name" value="Valine--tRNA ligase, mitochondrial"/>
    <property type="match status" value="1"/>
</dbReference>
<dbReference type="InterPro" id="IPR014729">
    <property type="entry name" value="Rossmann-like_a/b/a_fold"/>
</dbReference>
<evidence type="ECO:0000256" key="6">
    <source>
        <dbReference type="ARBA" id="ARBA00022840"/>
    </source>
</evidence>
<dbReference type="GO" id="GO:0004832">
    <property type="term" value="F:valine-tRNA ligase activity"/>
    <property type="evidence" value="ECO:0007669"/>
    <property type="project" value="UniProtKB-EC"/>
</dbReference>
<dbReference type="Gene3D" id="3.90.740.10">
    <property type="entry name" value="Valyl/Leucyl/Isoleucyl-tRNA synthetase, editing domain"/>
    <property type="match status" value="2"/>
</dbReference>
<keyword evidence="12" id="KW-1185">Reference proteome</keyword>
<sequence length="485" mass="55263">MIWVGRHFSLKCSNGKISGRRTSGRILNLWDLSFSWEREYYTMDEVQCEAVRRAFIDLHTRGLIYRDRSLVNWSCALESAISDIEIDNLEVPGPMGITVPGYERNITFGELTDVAYKVLGEECEEIIVSTTRPETILGDVAVAVHPQDEKYAKFHGKEVKLWHPFRETPIPLIFDESVDKDFGTGAVKITPSHDRNDFLLAKRHNLLHIDVIDDKGMISEGFGVFSTLPRFSAREKVKESLAELNLLRQIKPHSMILPRCSRSGDIVEYLVRPQWYLKCQEAAQKAVEAVRSGGLKINPPEKEAEWFRWLENCTDWCISRQIWWGHRIPAYKCTSGSATEWISALSLAEAIEKARSIFPEGKIDAISRDSDVLDTWFSSGLLPFSVFGWPGNPEEVQQYFPLNLMETGHDILFFWVARMTMLSLMLTGEIPFREVLLHGIICDSQGRKMSKSLGNALLPEQIINGATLKDLIKQNGALSSFWDYQ</sequence>
<evidence type="ECO:0000256" key="9">
    <source>
        <dbReference type="ARBA" id="ARBA00029936"/>
    </source>
</evidence>
<dbReference type="GO" id="GO:0005524">
    <property type="term" value="F:ATP binding"/>
    <property type="evidence" value="ECO:0007669"/>
    <property type="project" value="UniProtKB-KW"/>
</dbReference>
<evidence type="ECO:0000256" key="2">
    <source>
        <dbReference type="ARBA" id="ARBA00013169"/>
    </source>
</evidence>
<dbReference type="Proteomes" id="UP000092461">
    <property type="component" value="Unassembled WGS sequence"/>
</dbReference>
<evidence type="ECO:0000256" key="7">
    <source>
        <dbReference type="ARBA" id="ARBA00022917"/>
    </source>
</evidence>
<keyword evidence="6" id="KW-0067">ATP-binding</keyword>
<dbReference type="SUPFAM" id="SSF50677">
    <property type="entry name" value="ValRS/IleRS/LeuRS editing domain"/>
    <property type="match status" value="1"/>
</dbReference>
<evidence type="ECO:0000256" key="3">
    <source>
        <dbReference type="ARBA" id="ARBA00022490"/>
    </source>
</evidence>
<keyword evidence="4" id="KW-0436">Ligase</keyword>
<dbReference type="PANTHER" id="PTHR11946">
    <property type="entry name" value="VALYL-TRNA SYNTHETASES"/>
    <property type="match status" value="1"/>
</dbReference>
<dbReference type="InterPro" id="IPR002303">
    <property type="entry name" value="Valyl-tRNA_ligase"/>
</dbReference>
<feature type="domain" description="Aminoacyl-tRNA synthetase class Ia" evidence="10">
    <location>
        <begin position="33"/>
        <end position="465"/>
    </location>
</feature>
<evidence type="ECO:0000256" key="8">
    <source>
        <dbReference type="ARBA" id="ARBA00023146"/>
    </source>
</evidence>
<dbReference type="PRINTS" id="PR00986">
    <property type="entry name" value="TRNASYNTHVAL"/>
</dbReference>
<keyword evidence="5" id="KW-0547">Nucleotide-binding</keyword>